<sequence>MKLTQYIKTELGTQWTANTISDQTQGALSKRTANNWYNGEKRPILELLIDGLKYRKLLQEQDASKGA</sequence>
<protein>
    <recommendedName>
        <fullName evidence="3">DNA-binding protein</fullName>
    </recommendedName>
</protein>
<dbReference type="HOGENOM" id="CLU_2809265_0_0_6"/>
<dbReference type="RefSeq" id="WP_038640449.1">
    <property type="nucleotide sequence ID" value="NZ_CP009888.1"/>
</dbReference>
<dbReference type="AlphaFoldDB" id="A0A0A7EEF4"/>
<organism evidence="1 2">
    <name type="scientific">Pseudoalteromonas piratica</name>
    <dbReference type="NCBI Taxonomy" id="1348114"/>
    <lineage>
        <taxon>Bacteria</taxon>
        <taxon>Pseudomonadati</taxon>
        <taxon>Pseudomonadota</taxon>
        <taxon>Gammaproteobacteria</taxon>
        <taxon>Alteromonadales</taxon>
        <taxon>Pseudoalteromonadaceae</taxon>
        <taxon>Pseudoalteromonas</taxon>
    </lineage>
</organism>
<dbReference type="EMBL" id="CP009888">
    <property type="protein sequence ID" value="AIY64979.1"/>
    <property type="molecule type" value="Genomic_DNA"/>
</dbReference>
<evidence type="ECO:0008006" key="3">
    <source>
        <dbReference type="Google" id="ProtNLM"/>
    </source>
</evidence>
<reference evidence="1 2" key="1">
    <citation type="submission" date="2014-11" db="EMBL/GenBank/DDBJ databases">
        <title>Complete Genome Sequence of Pseudoalteromonas sp. Strain OCN003 Isolated from Kaneohe Bay, Oahu, Hawaii.</title>
        <authorList>
            <person name="Beurmann S."/>
            <person name="Videau P."/>
            <person name="Ushijima B."/>
            <person name="Smith A.M."/>
            <person name="Aeby G.S."/>
            <person name="Callahan S.M."/>
            <person name="Belcaid M."/>
        </authorList>
    </citation>
    <scope>NUCLEOTIDE SEQUENCE [LARGE SCALE GENOMIC DNA]</scope>
    <source>
        <strain evidence="1 2">OCN003</strain>
    </source>
</reference>
<dbReference type="OrthoDB" id="6311155at2"/>
<evidence type="ECO:0000313" key="2">
    <source>
        <dbReference type="Proteomes" id="UP000030341"/>
    </source>
</evidence>
<keyword evidence="2" id="KW-1185">Reference proteome</keyword>
<dbReference type="KEGG" id="pseo:OM33_07305"/>
<dbReference type="STRING" id="1348114.OM33_07305"/>
<dbReference type="Proteomes" id="UP000030341">
    <property type="component" value="Chromosome 1"/>
</dbReference>
<name>A0A0A7EEF4_9GAMM</name>
<dbReference type="eggNOG" id="ENOG50332WR">
    <property type="taxonomic scope" value="Bacteria"/>
</dbReference>
<gene>
    <name evidence="1" type="ORF">OM33_07305</name>
</gene>
<accession>A0A0A7EEF4</accession>
<evidence type="ECO:0000313" key="1">
    <source>
        <dbReference type="EMBL" id="AIY64979.1"/>
    </source>
</evidence>
<proteinExistence type="predicted"/>